<dbReference type="Gene3D" id="2.160.20.120">
    <property type="match status" value="1"/>
</dbReference>
<gene>
    <name evidence="4" type="ORF">ICJ85_14385</name>
</gene>
<dbReference type="InterPro" id="IPR021255">
    <property type="entry name" value="DUF2807"/>
</dbReference>
<evidence type="ECO:0000256" key="2">
    <source>
        <dbReference type="SAM" id="SignalP"/>
    </source>
</evidence>
<dbReference type="RefSeq" id="WP_188224497.1">
    <property type="nucleotide sequence ID" value="NZ_JACVXD010000011.1"/>
</dbReference>
<dbReference type="Pfam" id="PF10988">
    <property type="entry name" value="DUF2807"/>
    <property type="match status" value="1"/>
</dbReference>
<comment type="caution">
    <text evidence="4">The sequence shown here is derived from an EMBL/GenBank/DDBJ whole genome shotgun (WGS) entry which is preliminary data.</text>
</comment>
<evidence type="ECO:0000259" key="3">
    <source>
        <dbReference type="Pfam" id="PF10988"/>
    </source>
</evidence>
<evidence type="ECO:0000256" key="1">
    <source>
        <dbReference type="SAM" id="MobiDB-lite"/>
    </source>
</evidence>
<protein>
    <submittedName>
        <fullName evidence="4">DUF2807 domain-containing protein</fullName>
    </submittedName>
</protein>
<dbReference type="EMBL" id="JACVXD010000011">
    <property type="protein sequence ID" value="MBD0825205.1"/>
    <property type="molecule type" value="Genomic_DNA"/>
</dbReference>
<feature type="chain" id="PRO_5035209538" evidence="2">
    <location>
        <begin position="22"/>
        <end position="242"/>
    </location>
</feature>
<organism evidence="4 5">
    <name type="scientific">Aestuariibaculum marinum</name>
    <dbReference type="NCBI Taxonomy" id="2683592"/>
    <lineage>
        <taxon>Bacteria</taxon>
        <taxon>Pseudomonadati</taxon>
        <taxon>Bacteroidota</taxon>
        <taxon>Flavobacteriia</taxon>
        <taxon>Flavobacteriales</taxon>
        <taxon>Flavobacteriaceae</taxon>
    </lineage>
</organism>
<evidence type="ECO:0000313" key="5">
    <source>
        <dbReference type="Proteomes" id="UP000621516"/>
    </source>
</evidence>
<feature type="domain" description="Putative auto-transporter adhesin head GIN" evidence="3">
    <location>
        <begin position="46"/>
        <end position="226"/>
    </location>
</feature>
<keyword evidence="2" id="KW-0732">Signal</keyword>
<keyword evidence="5" id="KW-1185">Reference proteome</keyword>
<feature type="region of interest" description="Disordered" evidence="1">
    <location>
        <begin position="215"/>
        <end position="242"/>
    </location>
</feature>
<feature type="compositionally biased region" description="Low complexity" evidence="1">
    <location>
        <begin position="229"/>
        <end position="242"/>
    </location>
</feature>
<dbReference type="PROSITE" id="PS51257">
    <property type="entry name" value="PROKAR_LIPOPROTEIN"/>
    <property type="match status" value="1"/>
</dbReference>
<name>A0A8J6U5T9_9FLAO</name>
<feature type="signal peptide" evidence="2">
    <location>
        <begin position="1"/>
        <end position="21"/>
    </location>
</feature>
<dbReference type="Proteomes" id="UP000621516">
    <property type="component" value="Unassembled WGS sequence"/>
</dbReference>
<accession>A0A8J6U5T9</accession>
<reference evidence="4 5" key="1">
    <citation type="journal article" date="2018" name="J. Microbiol.">
        <title>Aestuariibaculum marinum sp. nov., a marine bacterium isolated from seawater in South Korea.</title>
        <authorList>
            <person name="Choi J."/>
            <person name="Lee D."/>
            <person name="Jang J.H."/>
            <person name="Cha S."/>
            <person name="Seo T."/>
        </authorList>
    </citation>
    <scope>NUCLEOTIDE SEQUENCE [LARGE SCALE GENOMIC DNA]</scope>
    <source>
        <strain evidence="4 5">IP7</strain>
    </source>
</reference>
<dbReference type="AlphaFoldDB" id="A0A8J6U5T9"/>
<proteinExistence type="predicted"/>
<evidence type="ECO:0000313" key="4">
    <source>
        <dbReference type="EMBL" id="MBD0825205.1"/>
    </source>
</evidence>
<sequence length="242" mass="25630">MTTLIKIIVTTILSLSLFSCNFDINFNSGVKGNGNVISEERSITEPFTDIKATEGLDVYLTQSDKAGVTVEADENLQSLIITEVIDGTLKIHCEKNIGRCKSKKVMVSFKDIASIKSTSGSDVYSTNTIVINDLQLESTSGSDMKLDVNTNSLTCKTTSGSDLKVSGNTKKLIVESTSGSDFKGANLIAESSQVKASSGADITVNTSKELTADASSGADIKYLGEPEQVNKNSSSSGSVKKQ</sequence>